<keyword evidence="8" id="KW-0519">Myristate</keyword>
<dbReference type="Gene3D" id="3.30.40.10">
    <property type="entry name" value="Zinc/RING finger domain, C3HC4 (zinc finger)"/>
    <property type="match status" value="1"/>
</dbReference>
<keyword evidence="7" id="KW-0808">Transferase</keyword>
<proteinExistence type="predicted"/>
<evidence type="ECO:0000256" key="13">
    <source>
        <dbReference type="ARBA" id="ARBA00023288"/>
    </source>
</evidence>
<dbReference type="InterPro" id="IPR013083">
    <property type="entry name" value="Znf_RING/FYVE/PHD"/>
</dbReference>
<keyword evidence="14" id="KW-0479">Metal-binding</keyword>
<sequence length="203" mass="23329">MKLLRTAWGETLLPKPGQNRSFTGSSSEINSIRSSSMRQFEFMKTQNVVETVREAESERNSPRRIHPVADEDYARCPICNFDLQVFGTEEAAQQEHVAACIRQAEIAQQQHSIVGSPTYQNRMLVYQIPQNSTNIQECPICFEDMLPGQKVGRLECLCVFHYHCIKSWFKKKVQKLSTLNPRAEDTVSMLGKNYCPFHDAVYY</sequence>
<evidence type="ECO:0000256" key="2">
    <source>
        <dbReference type="ARBA" id="ARBA00004170"/>
    </source>
</evidence>
<evidence type="ECO:0000256" key="10">
    <source>
        <dbReference type="ARBA" id="ARBA00022786"/>
    </source>
</evidence>
<organism evidence="16 17">
    <name type="scientific">Kluyveromyces dobzhanskii CBS 2104</name>
    <dbReference type="NCBI Taxonomy" id="1427455"/>
    <lineage>
        <taxon>Eukaryota</taxon>
        <taxon>Fungi</taxon>
        <taxon>Dikarya</taxon>
        <taxon>Ascomycota</taxon>
        <taxon>Saccharomycotina</taxon>
        <taxon>Saccharomycetes</taxon>
        <taxon>Saccharomycetales</taxon>
        <taxon>Saccharomycetaceae</taxon>
        <taxon>Kluyveromyces</taxon>
    </lineage>
</organism>
<dbReference type="CDD" id="cd16489">
    <property type="entry name" value="mRING-CH-C4HC2H_ZNRF"/>
    <property type="match status" value="1"/>
</dbReference>
<dbReference type="EMBL" id="CCBQ010000013">
    <property type="protein sequence ID" value="CDO92336.1"/>
    <property type="molecule type" value="Genomic_DNA"/>
</dbReference>
<evidence type="ECO:0000256" key="6">
    <source>
        <dbReference type="ARBA" id="ARBA00012483"/>
    </source>
</evidence>
<evidence type="ECO:0000256" key="7">
    <source>
        <dbReference type="ARBA" id="ARBA00022679"/>
    </source>
</evidence>
<evidence type="ECO:0000256" key="5">
    <source>
        <dbReference type="ARBA" id="ARBA00004906"/>
    </source>
</evidence>
<keyword evidence="17" id="KW-1185">Reference proteome</keyword>
<evidence type="ECO:0000256" key="12">
    <source>
        <dbReference type="ARBA" id="ARBA00023228"/>
    </source>
</evidence>
<dbReference type="Pfam" id="PF13639">
    <property type="entry name" value="zf-RING_2"/>
    <property type="match status" value="1"/>
</dbReference>
<accession>A0A0A8L270</accession>
<comment type="subcellular location">
    <subcellularLocation>
        <location evidence="3">Endosome</location>
    </subcellularLocation>
    <subcellularLocation>
        <location evidence="4">Lysosome</location>
    </subcellularLocation>
    <subcellularLocation>
        <location evidence="2">Membrane</location>
        <topology evidence="2">Peripheral membrane protein</topology>
    </subcellularLocation>
</comment>
<dbReference type="GO" id="GO:0016020">
    <property type="term" value="C:membrane"/>
    <property type="evidence" value="ECO:0007669"/>
    <property type="project" value="UniProtKB-SubCell"/>
</dbReference>
<reference evidence="16 17" key="1">
    <citation type="submission" date="2014-03" db="EMBL/GenBank/DDBJ databases">
        <title>The genome of Kluyveromyces dobzhanskii.</title>
        <authorList>
            <person name="Nystedt B."/>
            <person name="Astrom S."/>
        </authorList>
    </citation>
    <scope>NUCLEOTIDE SEQUENCE [LARGE SCALE GENOMIC DNA]</scope>
    <source>
        <strain evidence="16 17">CBS 2104</strain>
    </source>
</reference>
<evidence type="ECO:0000313" key="17">
    <source>
        <dbReference type="Proteomes" id="UP000031516"/>
    </source>
</evidence>
<dbReference type="GO" id="GO:0061630">
    <property type="term" value="F:ubiquitin protein ligase activity"/>
    <property type="evidence" value="ECO:0007669"/>
    <property type="project" value="UniProtKB-EC"/>
</dbReference>
<gene>
    <name evidence="16" type="ORF">KLDO_g656</name>
</gene>
<keyword evidence="12" id="KW-0458">Lysosome</keyword>
<evidence type="ECO:0000256" key="9">
    <source>
        <dbReference type="ARBA" id="ARBA00022753"/>
    </source>
</evidence>
<evidence type="ECO:0000256" key="3">
    <source>
        <dbReference type="ARBA" id="ARBA00004177"/>
    </source>
</evidence>
<evidence type="ECO:0000313" key="16">
    <source>
        <dbReference type="EMBL" id="CDO92336.1"/>
    </source>
</evidence>
<dbReference type="InterPro" id="IPR051878">
    <property type="entry name" value="ZNRF_ubiq-protein_ligase"/>
</dbReference>
<dbReference type="PANTHER" id="PTHR46661">
    <property type="entry name" value="E3 UBIQUITIN-PROTEIN LIGASE ZNRF1-LIKE PROTEIN"/>
    <property type="match status" value="1"/>
</dbReference>
<keyword evidence="14" id="KW-0862">Zinc</keyword>
<dbReference type="GO" id="GO:0043161">
    <property type="term" value="P:proteasome-mediated ubiquitin-dependent protein catabolic process"/>
    <property type="evidence" value="ECO:0007669"/>
    <property type="project" value="TreeGrafter"/>
</dbReference>
<comment type="pathway">
    <text evidence="5">Protein modification; protein ubiquitination.</text>
</comment>
<keyword evidence="13" id="KW-0449">Lipoprotein</keyword>
<dbReference type="SUPFAM" id="SSF57850">
    <property type="entry name" value="RING/U-box"/>
    <property type="match status" value="1"/>
</dbReference>
<dbReference type="EC" id="2.3.2.27" evidence="6"/>
<dbReference type="InterPro" id="IPR001841">
    <property type="entry name" value="Znf_RING"/>
</dbReference>
<evidence type="ECO:0000256" key="8">
    <source>
        <dbReference type="ARBA" id="ARBA00022707"/>
    </source>
</evidence>
<keyword evidence="10" id="KW-0833">Ubl conjugation pathway</keyword>
<keyword evidence="11" id="KW-0472">Membrane</keyword>
<dbReference type="OrthoDB" id="660555at2759"/>
<dbReference type="AlphaFoldDB" id="A0A0A8L270"/>
<comment type="caution">
    <text evidence="16">The sequence shown here is derived from an EMBL/GenBank/DDBJ whole genome shotgun (WGS) entry which is preliminary data.</text>
</comment>
<evidence type="ECO:0000259" key="15">
    <source>
        <dbReference type="PROSITE" id="PS50089"/>
    </source>
</evidence>
<evidence type="ECO:0000256" key="4">
    <source>
        <dbReference type="ARBA" id="ARBA00004371"/>
    </source>
</evidence>
<dbReference type="SMART" id="SM00184">
    <property type="entry name" value="RING"/>
    <property type="match status" value="1"/>
</dbReference>
<keyword evidence="14" id="KW-0863">Zinc-finger</keyword>
<name>A0A0A8L270_9SACH</name>
<dbReference type="PANTHER" id="PTHR46661:SF4">
    <property type="entry name" value="RING-TYPE DOMAIN-CONTAINING PROTEIN"/>
    <property type="match status" value="1"/>
</dbReference>
<dbReference type="Proteomes" id="UP000031516">
    <property type="component" value="Unassembled WGS sequence"/>
</dbReference>
<comment type="catalytic activity">
    <reaction evidence="1">
        <text>S-ubiquitinyl-[E2 ubiquitin-conjugating enzyme]-L-cysteine + [acceptor protein]-L-lysine = [E2 ubiquitin-conjugating enzyme]-L-cysteine + N(6)-ubiquitinyl-[acceptor protein]-L-lysine.</text>
        <dbReference type="EC" id="2.3.2.27"/>
    </reaction>
</comment>
<evidence type="ECO:0000256" key="14">
    <source>
        <dbReference type="PROSITE-ProRule" id="PRU00175"/>
    </source>
</evidence>
<feature type="domain" description="RING-type" evidence="15">
    <location>
        <begin position="138"/>
        <end position="199"/>
    </location>
</feature>
<dbReference type="PROSITE" id="PS50089">
    <property type="entry name" value="ZF_RING_2"/>
    <property type="match status" value="1"/>
</dbReference>
<protein>
    <recommendedName>
        <fullName evidence="6">RING-type E3 ubiquitin transferase</fullName>
        <ecNumber evidence="6">2.3.2.27</ecNumber>
    </recommendedName>
</protein>
<keyword evidence="9" id="KW-0967">Endosome</keyword>
<evidence type="ECO:0000256" key="11">
    <source>
        <dbReference type="ARBA" id="ARBA00023136"/>
    </source>
</evidence>
<dbReference type="GO" id="GO:0008270">
    <property type="term" value="F:zinc ion binding"/>
    <property type="evidence" value="ECO:0007669"/>
    <property type="project" value="UniProtKB-KW"/>
</dbReference>
<dbReference type="GO" id="GO:0070936">
    <property type="term" value="P:protein K48-linked ubiquitination"/>
    <property type="evidence" value="ECO:0007669"/>
    <property type="project" value="TreeGrafter"/>
</dbReference>
<evidence type="ECO:0000256" key="1">
    <source>
        <dbReference type="ARBA" id="ARBA00000900"/>
    </source>
</evidence>
<dbReference type="GO" id="GO:0005768">
    <property type="term" value="C:endosome"/>
    <property type="evidence" value="ECO:0007669"/>
    <property type="project" value="UniProtKB-SubCell"/>
</dbReference>